<proteinExistence type="predicted"/>
<keyword evidence="2" id="KW-0472">Membrane</keyword>
<feature type="compositionally biased region" description="Polar residues" evidence="1">
    <location>
        <begin position="325"/>
        <end position="342"/>
    </location>
</feature>
<dbReference type="Gene3D" id="1.10.287.70">
    <property type="match status" value="1"/>
</dbReference>
<feature type="transmembrane region" description="Helical" evidence="2">
    <location>
        <begin position="258"/>
        <end position="280"/>
    </location>
</feature>
<evidence type="ECO:0000256" key="1">
    <source>
        <dbReference type="SAM" id="MobiDB-lite"/>
    </source>
</evidence>
<feature type="transmembrane region" description="Helical" evidence="2">
    <location>
        <begin position="16"/>
        <end position="39"/>
    </location>
</feature>
<dbReference type="AlphaFoldDB" id="A0A6V7TTX7"/>
<gene>
    <name evidence="3" type="ORF">MENT_LOCUS3721</name>
</gene>
<evidence type="ECO:0000256" key="2">
    <source>
        <dbReference type="SAM" id="Phobius"/>
    </source>
</evidence>
<keyword evidence="2" id="KW-1133">Transmembrane helix</keyword>
<dbReference type="EMBL" id="CAJEWN010000012">
    <property type="protein sequence ID" value="CAD2132591.1"/>
    <property type="molecule type" value="Genomic_DNA"/>
</dbReference>
<feature type="region of interest" description="Disordered" evidence="1">
    <location>
        <begin position="317"/>
        <end position="358"/>
    </location>
</feature>
<feature type="transmembrane region" description="Helical" evidence="2">
    <location>
        <begin position="153"/>
        <end position="173"/>
    </location>
</feature>
<dbReference type="Proteomes" id="UP000580250">
    <property type="component" value="Unassembled WGS sequence"/>
</dbReference>
<comment type="caution">
    <text evidence="3">The sequence shown here is derived from an EMBL/GenBank/DDBJ whole genome shotgun (WGS) entry which is preliminary data.</text>
</comment>
<evidence type="ECO:0000313" key="4">
    <source>
        <dbReference type="Proteomes" id="UP000580250"/>
    </source>
</evidence>
<evidence type="ECO:0000313" key="3">
    <source>
        <dbReference type="EMBL" id="CAD2132591.1"/>
    </source>
</evidence>
<dbReference type="OrthoDB" id="297496at2759"/>
<organism evidence="3 4">
    <name type="scientific">Meloidogyne enterolobii</name>
    <name type="common">Root-knot nematode worm</name>
    <name type="synonym">Meloidogyne mayaguensis</name>
    <dbReference type="NCBI Taxonomy" id="390850"/>
    <lineage>
        <taxon>Eukaryota</taxon>
        <taxon>Metazoa</taxon>
        <taxon>Ecdysozoa</taxon>
        <taxon>Nematoda</taxon>
        <taxon>Chromadorea</taxon>
        <taxon>Rhabditida</taxon>
        <taxon>Tylenchina</taxon>
        <taxon>Tylenchomorpha</taxon>
        <taxon>Tylenchoidea</taxon>
        <taxon>Meloidogynidae</taxon>
        <taxon>Meloidogyninae</taxon>
        <taxon>Meloidogyne</taxon>
    </lineage>
</organism>
<reference evidence="3 4" key="1">
    <citation type="submission" date="2020-08" db="EMBL/GenBank/DDBJ databases">
        <authorList>
            <person name="Koutsovoulos G."/>
            <person name="Danchin GJ E."/>
        </authorList>
    </citation>
    <scope>NUCLEOTIDE SEQUENCE [LARGE SCALE GENOMIC DNA]</scope>
</reference>
<sequence>MVKFGSSFELSFRRSIFSLILLFIYLIISTLIISLIGQFELLKSGNLNKLCKGRKEIQRGRRLDFERNELLNTLWADSLAVRTESDWKQLANAKFDSYERIILSSKISNSYCNSRHSTIHFWDFISSLRSAFLLISTVGESNLNNQKQFSGPLIQSTSILISLFGIPLLLIHLEHSIKAIYAFCEDNFERPNLAIIWIFFGNILIITLIFDIILEENLEFNENYVDGDEKNSFFDLFFSIFLLSFTIFKNTNLNKIPIWLFLPFCLFLFSVNGCLLKYLIELLHNWMAPHEFAFANGFCGKIERAVSGVDIHIEEINNEEDTNSKRNQNSENGVPATTTSPPHFSIGGENEGEIDPNNPTTNQLFAALLRRKSISTIAEEEGELPNSP</sequence>
<feature type="transmembrane region" description="Helical" evidence="2">
    <location>
        <begin position="233"/>
        <end position="251"/>
    </location>
</feature>
<protein>
    <submittedName>
        <fullName evidence="3">Uncharacterized protein</fullName>
    </submittedName>
</protein>
<accession>A0A6V7TTX7</accession>
<name>A0A6V7TTX7_MELEN</name>
<feature type="transmembrane region" description="Helical" evidence="2">
    <location>
        <begin position="194"/>
        <end position="213"/>
    </location>
</feature>
<keyword evidence="2" id="KW-0812">Transmembrane</keyword>